<evidence type="ECO:0000313" key="1">
    <source>
        <dbReference type="Proteomes" id="UP000887576"/>
    </source>
</evidence>
<accession>A0AC34Q4P2</accession>
<proteinExistence type="predicted"/>
<evidence type="ECO:0000313" key="2">
    <source>
        <dbReference type="WBParaSite" id="JU765_v2.g12975.t1"/>
    </source>
</evidence>
<protein>
    <submittedName>
        <fullName evidence="2">Uncharacterized protein</fullName>
    </submittedName>
</protein>
<dbReference type="WBParaSite" id="JU765_v2.g12975.t1">
    <property type="protein sequence ID" value="JU765_v2.g12975.t1"/>
    <property type="gene ID" value="JU765_v2.g12975"/>
</dbReference>
<sequence length="346" mass="40353">MSKSQLDDVADDVSLPKKQNLATTVDELEEKLLNVEQKSEKLCQTISETKSEVESLEKMVKDALQKLKEKKNAIVEMNKQFGLWKKSILKIKSEKIQLFAPYVTEVCFNDYYSSHQLFFQALSEDQKQKKLTIVNLKRVNEFVIEALKKLNDKNIPVSLHDPAKQVLSEQHGLHFDELWISDISVNFMTRYRLPSLKVPCTFRKLNLSDIKCSNLHSWQGKVILNVEEVLLRLAFQSTLDEFVHSKQKFPNVKKLAITYYDCPESFDDFQAIWNKKRKRIENAPQQEIIANVYYSTTSEHRYDEVIASLDGEKVDANTFRWTSSKNKFKMVNLHCQLKSPDPDFEF</sequence>
<name>A0AC34Q4P2_9BILA</name>
<dbReference type="Proteomes" id="UP000887576">
    <property type="component" value="Unplaced"/>
</dbReference>
<reference evidence="2" key="1">
    <citation type="submission" date="2022-11" db="UniProtKB">
        <authorList>
            <consortium name="WormBaseParasite"/>
        </authorList>
    </citation>
    <scope>IDENTIFICATION</scope>
</reference>
<organism evidence="1 2">
    <name type="scientific">Panagrolaimus sp. JU765</name>
    <dbReference type="NCBI Taxonomy" id="591449"/>
    <lineage>
        <taxon>Eukaryota</taxon>
        <taxon>Metazoa</taxon>
        <taxon>Ecdysozoa</taxon>
        <taxon>Nematoda</taxon>
        <taxon>Chromadorea</taxon>
        <taxon>Rhabditida</taxon>
        <taxon>Tylenchina</taxon>
        <taxon>Panagrolaimomorpha</taxon>
        <taxon>Panagrolaimoidea</taxon>
        <taxon>Panagrolaimidae</taxon>
        <taxon>Panagrolaimus</taxon>
    </lineage>
</organism>